<evidence type="ECO:0000313" key="2">
    <source>
        <dbReference type="EMBL" id="KAK3016169.1"/>
    </source>
</evidence>
<dbReference type="AlphaFoldDB" id="A0AA89ATE6"/>
<evidence type="ECO:0000313" key="3">
    <source>
        <dbReference type="Proteomes" id="UP001188597"/>
    </source>
</evidence>
<dbReference type="EMBL" id="JAVXUP010001083">
    <property type="protein sequence ID" value="KAK3016169.1"/>
    <property type="molecule type" value="Genomic_DNA"/>
</dbReference>
<keyword evidence="3" id="KW-1185">Reference proteome</keyword>
<proteinExistence type="predicted"/>
<dbReference type="PANTHER" id="PTHR36789:SF1">
    <property type="entry name" value="TRANSMEMBRANE PROTEIN"/>
    <property type="match status" value="1"/>
</dbReference>
<reference evidence="2" key="1">
    <citation type="submission" date="2022-12" db="EMBL/GenBank/DDBJ databases">
        <title>Draft genome assemblies for two species of Escallonia (Escalloniales).</title>
        <authorList>
            <person name="Chanderbali A."/>
            <person name="Dervinis C."/>
            <person name="Anghel I."/>
            <person name="Soltis D."/>
            <person name="Soltis P."/>
            <person name="Zapata F."/>
        </authorList>
    </citation>
    <scope>NUCLEOTIDE SEQUENCE</scope>
    <source>
        <strain evidence="2">UCBG64.0493</strain>
        <tissue evidence="2">Leaf</tissue>
    </source>
</reference>
<feature type="region of interest" description="Disordered" evidence="1">
    <location>
        <begin position="1"/>
        <end position="38"/>
    </location>
</feature>
<accession>A0AA89ATE6</accession>
<dbReference type="Proteomes" id="UP001188597">
    <property type="component" value="Unassembled WGS sequence"/>
</dbReference>
<evidence type="ECO:0000256" key="1">
    <source>
        <dbReference type="SAM" id="MobiDB-lite"/>
    </source>
</evidence>
<feature type="compositionally biased region" description="Basic and acidic residues" evidence="1">
    <location>
        <begin position="15"/>
        <end position="38"/>
    </location>
</feature>
<name>A0AA89ATE6_9ASTE</name>
<protein>
    <submittedName>
        <fullName evidence="2">Uncharacterized protein</fullName>
    </submittedName>
</protein>
<organism evidence="2 3">
    <name type="scientific">Escallonia herrerae</name>
    <dbReference type="NCBI Taxonomy" id="1293975"/>
    <lineage>
        <taxon>Eukaryota</taxon>
        <taxon>Viridiplantae</taxon>
        <taxon>Streptophyta</taxon>
        <taxon>Embryophyta</taxon>
        <taxon>Tracheophyta</taxon>
        <taxon>Spermatophyta</taxon>
        <taxon>Magnoliopsida</taxon>
        <taxon>eudicotyledons</taxon>
        <taxon>Gunneridae</taxon>
        <taxon>Pentapetalae</taxon>
        <taxon>asterids</taxon>
        <taxon>campanulids</taxon>
        <taxon>Escalloniales</taxon>
        <taxon>Escalloniaceae</taxon>
        <taxon>Escallonia</taxon>
    </lineage>
</organism>
<sequence length="80" mass="9028">MVCVEENGNGLNTDPEERGKNRDENKNNGEDEDIGKGERQSRFSVNWMDLLLDPNPDNIVAVRLTALLMWASVQSLVKIK</sequence>
<dbReference type="PANTHER" id="PTHR36789">
    <property type="entry name" value="TRANSMEMBRANE PROTEIN"/>
    <property type="match status" value="1"/>
</dbReference>
<comment type="caution">
    <text evidence="2">The sequence shown here is derived from an EMBL/GenBank/DDBJ whole genome shotgun (WGS) entry which is preliminary data.</text>
</comment>
<gene>
    <name evidence="2" type="ORF">RJ639_005653</name>
</gene>